<accession>A0AAV7ILF3</accession>
<dbReference type="InterPro" id="IPR043504">
    <property type="entry name" value="Peptidase_S1_PA_chymotrypsin"/>
</dbReference>
<sequence length="811" mass="91259">MNYLMLWKIKVLISFLILVEDCSCCQVITDRPIEKVLEENYNSPWLVFIIDVTLGAAQTQGIKGLAYGSLIHRRLVLTAGYPLTKSKIENLEVRANCTAKNKKIICVTQKVSLKLDSSAIKKKVQSIEDWVVLLLEKSFVMSERINVINLAYSSDTYDKTCQIYHWQIVAVYDYTKVMMLKSTGVLHDPYNVTLNGDEFEITKKGLARMTGDRDCLIEDCYDYDDELKTLIKKISFVGSPIVCQLEDGTPVQVGFATAIYELLNDETKPDTRIRSGGLRSVEKRNEDSPWLVLIGDKTDQQFEDGLIHGLSYGAVIRSNEILTLAAAVSEMPKENLIVITNCSVKSGVRCDTYLVTEIYFPLNVDHKHVNEGDPVILILTKPLEFDTTIGPVKLALRNDDFDPDDCVIHHWQPVFSCYPGQGTEDAGNVISIKSIHVDFNKESVVSRVLNVEFQVSLNPDRFGMAETEEAKMKNDIDCFLEWCRVDENDDLEKRRLTLLSLSSIFNLHSANLNILDHVFRTQLRSSHSIRRDSLAAAVFKTSVDNLTVMTNCSVKDGLYCDIYSVTGMYFPSYFDFNHVNEGDPVFLILTTPFELSARVSPIRLAISNDDYDPDNCVIHHWKPISSDSDKENGIFEAGVLNAEFQVSLNPDRFGMAVTEEAKMTDDVDCFLEWCLNEEDDIFMLKIHFTGSPIVCKLQNADDKVLVGLSTLTYGVVNDIDETNNVSVVNGTLVKFSSDLDDFFDKRPVNNREVETVNGSQTETIGDSAIVVFQRFDCSTGVLLPKVPNITILPGRPRVRAKGLELLLVLFL</sequence>
<reference evidence="4 5" key="1">
    <citation type="journal article" date="2021" name="J. Hered.">
        <title>A chromosome-level genome assembly of the parasitoid wasp, Cotesia glomerata (Hymenoptera: Braconidae).</title>
        <authorList>
            <person name="Pinto B.J."/>
            <person name="Weis J.J."/>
            <person name="Gamble T."/>
            <person name="Ode P.J."/>
            <person name="Paul R."/>
            <person name="Zaspel J.M."/>
        </authorList>
    </citation>
    <scope>NUCLEOTIDE SEQUENCE [LARGE SCALE GENOMIC DNA]</scope>
    <source>
        <strain evidence="4">CgM1</strain>
    </source>
</reference>
<evidence type="ECO:0000313" key="4">
    <source>
        <dbReference type="EMBL" id="KAH0554498.1"/>
    </source>
</evidence>
<evidence type="ECO:0000256" key="2">
    <source>
        <dbReference type="ARBA" id="ARBA00024195"/>
    </source>
</evidence>
<proteinExistence type="inferred from homology"/>
<dbReference type="Proteomes" id="UP000826195">
    <property type="component" value="Unassembled WGS sequence"/>
</dbReference>
<dbReference type="AlphaFoldDB" id="A0AAV7ILF3"/>
<name>A0AAV7ILF3_COTGL</name>
<dbReference type="EMBL" id="JAHXZJ010001119">
    <property type="protein sequence ID" value="KAH0554498.1"/>
    <property type="molecule type" value="Genomic_DNA"/>
</dbReference>
<comment type="similarity">
    <text evidence="2">Belongs to the peptidase S1 family. CLIP subfamily.</text>
</comment>
<gene>
    <name evidence="4" type="ORF">KQX54_011002</name>
</gene>
<feature type="chain" id="PRO_5043809659" evidence="3">
    <location>
        <begin position="25"/>
        <end position="811"/>
    </location>
</feature>
<organism evidence="4 5">
    <name type="scientific">Cotesia glomerata</name>
    <name type="common">Lepidopteran parasitic wasp</name>
    <name type="synonym">Apanteles glomeratus</name>
    <dbReference type="NCBI Taxonomy" id="32391"/>
    <lineage>
        <taxon>Eukaryota</taxon>
        <taxon>Metazoa</taxon>
        <taxon>Ecdysozoa</taxon>
        <taxon>Arthropoda</taxon>
        <taxon>Hexapoda</taxon>
        <taxon>Insecta</taxon>
        <taxon>Pterygota</taxon>
        <taxon>Neoptera</taxon>
        <taxon>Endopterygota</taxon>
        <taxon>Hymenoptera</taxon>
        <taxon>Apocrita</taxon>
        <taxon>Ichneumonoidea</taxon>
        <taxon>Braconidae</taxon>
        <taxon>Microgastrinae</taxon>
        <taxon>Cotesia</taxon>
    </lineage>
</organism>
<keyword evidence="1" id="KW-1015">Disulfide bond</keyword>
<comment type="caution">
    <text evidence="4">The sequence shown here is derived from an EMBL/GenBank/DDBJ whole genome shotgun (WGS) entry which is preliminary data.</text>
</comment>
<dbReference type="PANTHER" id="PTHR24256">
    <property type="entry name" value="TRYPTASE-RELATED"/>
    <property type="match status" value="1"/>
</dbReference>
<dbReference type="InterPro" id="IPR009003">
    <property type="entry name" value="Peptidase_S1_PA"/>
</dbReference>
<protein>
    <submittedName>
        <fullName evidence="4">Uncharacterized protein</fullName>
    </submittedName>
</protein>
<evidence type="ECO:0000256" key="3">
    <source>
        <dbReference type="SAM" id="SignalP"/>
    </source>
</evidence>
<dbReference type="SUPFAM" id="SSF50494">
    <property type="entry name" value="Trypsin-like serine proteases"/>
    <property type="match status" value="2"/>
</dbReference>
<keyword evidence="5" id="KW-1185">Reference proteome</keyword>
<evidence type="ECO:0000313" key="5">
    <source>
        <dbReference type="Proteomes" id="UP000826195"/>
    </source>
</evidence>
<evidence type="ECO:0000256" key="1">
    <source>
        <dbReference type="ARBA" id="ARBA00023157"/>
    </source>
</evidence>
<feature type="signal peptide" evidence="3">
    <location>
        <begin position="1"/>
        <end position="24"/>
    </location>
</feature>
<dbReference type="InterPro" id="IPR051487">
    <property type="entry name" value="Ser/Thr_Proteases_Immune/Dev"/>
</dbReference>
<keyword evidence="3" id="KW-0732">Signal</keyword>
<dbReference type="Gene3D" id="2.40.10.10">
    <property type="entry name" value="Trypsin-like serine proteases"/>
    <property type="match status" value="4"/>
</dbReference>